<protein>
    <submittedName>
        <fullName evidence="4">D-arabino 3-hexulose 6-phosphate aldehyde lyase</fullName>
    </submittedName>
</protein>
<dbReference type="GO" id="GO:0004590">
    <property type="term" value="F:orotidine-5'-phosphate decarboxylase activity"/>
    <property type="evidence" value="ECO:0007669"/>
    <property type="project" value="InterPro"/>
</dbReference>
<feature type="domain" description="Orotidine 5'-phosphate decarboxylase" evidence="3">
    <location>
        <begin position="4"/>
        <end position="201"/>
    </location>
</feature>
<proteinExistence type="predicted"/>
<dbReference type="EMBL" id="QLUW01000002">
    <property type="protein sequence ID" value="RAP75775.1"/>
    <property type="molecule type" value="Genomic_DNA"/>
</dbReference>
<keyword evidence="1 4" id="KW-0456">Lyase</keyword>
<dbReference type="Pfam" id="PF00215">
    <property type="entry name" value="OMPdecase"/>
    <property type="match status" value="1"/>
</dbReference>
<evidence type="ECO:0000256" key="2">
    <source>
        <dbReference type="ARBA" id="ARBA00023277"/>
    </source>
</evidence>
<accession>A0A328U4E0</accession>
<dbReference type="Proteomes" id="UP000249260">
    <property type="component" value="Unassembled WGS sequence"/>
</dbReference>
<dbReference type="CDD" id="cd04726">
    <property type="entry name" value="KGPDC_HPS"/>
    <property type="match status" value="1"/>
</dbReference>
<name>A0A328U4E0_9BACL</name>
<comment type="caution">
    <text evidence="4">The sequence shown here is derived from an EMBL/GenBank/DDBJ whole genome shotgun (WGS) entry which is preliminary data.</text>
</comment>
<evidence type="ECO:0000313" key="5">
    <source>
        <dbReference type="Proteomes" id="UP000249260"/>
    </source>
</evidence>
<dbReference type="InterPro" id="IPR011060">
    <property type="entry name" value="RibuloseP-bd_barrel"/>
</dbReference>
<dbReference type="Gene3D" id="3.20.20.70">
    <property type="entry name" value="Aldolase class I"/>
    <property type="match status" value="1"/>
</dbReference>
<gene>
    <name evidence="4" type="ORF">DL346_10025</name>
</gene>
<dbReference type="GO" id="GO:0019854">
    <property type="term" value="P:L-ascorbic acid catabolic process"/>
    <property type="evidence" value="ECO:0007669"/>
    <property type="project" value="TreeGrafter"/>
</dbReference>
<reference evidence="4 5" key="1">
    <citation type="submission" date="2018-06" db="EMBL/GenBank/DDBJ databases">
        <title>Paenibacillus montanisoli sp. nov., isolated from mountain area soil.</title>
        <authorList>
            <person name="Wu M."/>
        </authorList>
    </citation>
    <scope>NUCLEOTIDE SEQUENCE [LARGE SCALE GENOMIC DNA]</scope>
    <source>
        <strain evidence="4 5">RA17</strain>
    </source>
</reference>
<dbReference type="InterPro" id="IPR013785">
    <property type="entry name" value="Aldolase_TIM"/>
</dbReference>
<dbReference type="RefSeq" id="WP_112882000.1">
    <property type="nucleotide sequence ID" value="NZ_QLUW01000002.1"/>
</dbReference>
<dbReference type="GO" id="GO:0006207">
    <property type="term" value="P:'de novo' pyrimidine nucleobase biosynthetic process"/>
    <property type="evidence" value="ECO:0007669"/>
    <property type="project" value="InterPro"/>
</dbReference>
<dbReference type="PANTHER" id="PTHR35039:SF3">
    <property type="entry name" value="3-KETO-L-GULONATE-6-PHOSPHATE DECARBOXYLASE SGBH-RELATED"/>
    <property type="match status" value="1"/>
</dbReference>
<dbReference type="GO" id="GO:0033982">
    <property type="term" value="F:3-dehydro-L-gulonate-6-phosphate decarboxylase activity"/>
    <property type="evidence" value="ECO:0007669"/>
    <property type="project" value="TreeGrafter"/>
</dbReference>
<dbReference type="PANTHER" id="PTHR35039">
    <property type="entry name" value="3-KETO-L-GULONATE-6-PHOSPHATE DECARBOXYLASE SGBH-RELATED"/>
    <property type="match status" value="1"/>
</dbReference>
<dbReference type="SMART" id="SM00934">
    <property type="entry name" value="OMPdecase"/>
    <property type="match status" value="1"/>
</dbReference>
<organism evidence="4 5">
    <name type="scientific">Paenibacillus montanisoli</name>
    <dbReference type="NCBI Taxonomy" id="2081970"/>
    <lineage>
        <taxon>Bacteria</taxon>
        <taxon>Bacillati</taxon>
        <taxon>Bacillota</taxon>
        <taxon>Bacilli</taxon>
        <taxon>Bacillales</taxon>
        <taxon>Paenibacillaceae</taxon>
        <taxon>Paenibacillus</taxon>
    </lineage>
</organism>
<evidence type="ECO:0000313" key="4">
    <source>
        <dbReference type="EMBL" id="RAP75775.1"/>
    </source>
</evidence>
<evidence type="ECO:0000259" key="3">
    <source>
        <dbReference type="SMART" id="SM00934"/>
    </source>
</evidence>
<dbReference type="SUPFAM" id="SSF51366">
    <property type="entry name" value="Ribulose-phoshate binding barrel"/>
    <property type="match status" value="1"/>
</dbReference>
<evidence type="ECO:0000256" key="1">
    <source>
        <dbReference type="ARBA" id="ARBA00023239"/>
    </source>
</evidence>
<sequence>MEPIVQISLDLTTIKDALEMAEVAVEAGVDWIEAGTPLLLGEGLHAVAALRKAFPHHPIVADLKTMDGGYLEAEMMAKAGATHVVVMGVAHQATIRAVVKAARDYGIKVMGDIMASPDPVACAKMLEANGVDYIIVHTGFDERGEDKERTPYDHLAAVVGAVNVPVQAVGGLSIDQAADMPKHGAPLVVIGAPLVIDKQEFKPSSDREQLKGILQQFVTRVKANKVER</sequence>
<dbReference type="InterPro" id="IPR041710">
    <property type="entry name" value="HPS/KGPDC"/>
</dbReference>
<dbReference type="InterPro" id="IPR001754">
    <property type="entry name" value="OMPdeCOase_dom"/>
</dbReference>
<dbReference type="AlphaFoldDB" id="A0A328U4E0"/>
<keyword evidence="5" id="KW-1185">Reference proteome</keyword>
<keyword evidence="2" id="KW-0119">Carbohydrate metabolism</keyword>
<dbReference type="OrthoDB" id="43475at2"/>